<reference evidence="2 3" key="1">
    <citation type="submission" date="2021-06" db="EMBL/GenBank/DDBJ databases">
        <authorList>
            <person name="Palmer J.M."/>
        </authorList>
    </citation>
    <scope>NUCLEOTIDE SEQUENCE [LARGE SCALE GENOMIC DNA]</scope>
    <source>
        <strain evidence="2 3">GA_2019</strain>
        <tissue evidence="2">Muscle</tissue>
    </source>
</reference>
<proteinExistence type="predicted"/>
<name>A0ABV0MV74_9TELE</name>
<keyword evidence="3" id="KW-1185">Reference proteome</keyword>
<dbReference type="Pfam" id="PF01826">
    <property type="entry name" value="TIL"/>
    <property type="match status" value="1"/>
</dbReference>
<dbReference type="SUPFAM" id="SSF57567">
    <property type="entry name" value="Serine protease inhibitors"/>
    <property type="match status" value="1"/>
</dbReference>
<dbReference type="Pfam" id="PF00090">
    <property type="entry name" value="TSP_1"/>
    <property type="match status" value="2"/>
</dbReference>
<evidence type="ECO:0000259" key="1">
    <source>
        <dbReference type="Pfam" id="PF01826"/>
    </source>
</evidence>
<dbReference type="PROSITE" id="PS50092">
    <property type="entry name" value="TSP1"/>
    <property type="match status" value="2"/>
</dbReference>
<dbReference type="SUPFAM" id="SSF82895">
    <property type="entry name" value="TSP-1 type 1 repeat"/>
    <property type="match status" value="1"/>
</dbReference>
<organism evidence="2 3">
    <name type="scientific">Goodea atripinnis</name>
    <dbReference type="NCBI Taxonomy" id="208336"/>
    <lineage>
        <taxon>Eukaryota</taxon>
        <taxon>Metazoa</taxon>
        <taxon>Chordata</taxon>
        <taxon>Craniata</taxon>
        <taxon>Vertebrata</taxon>
        <taxon>Euteleostomi</taxon>
        <taxon>Actinopterygii</taxon>
        <taxon>Neopterygii</taxon>
        <taxon>Teleostei</taxon>
        <taxon>Neoteleostei</taxon>
        <taxon>Acanthomorphata</taxon>
        <taxon>Ovalentaria</taxon>
        <taxon>Atherinomorphae</taxon>
        <taxon>Cyprinodontiformes</taxon>
        <taxon>Goodeidae</taxon>
        <taxon>Goodea</taxon>
    </lineage>
</organism>
<dbReference type="SMART" id="SM00209">
    <property type="entry name" value="TSP1"/>
    <property type="match status" value="2"/>
</dbReference>
<comment type="caution">
    <text evidence="2">The sequence shown here is derived from an EMBL/GenBank/DDBJ whole genome shotgun (WGS) entry which is preliminary data.</text>
</comment>
<dbReference type="CDD" id="cd19941">
    <property type="entry name" value="TIL"/>
    <property type="match status" value="1"/>
</dbReference>
<gene>
    <name evidence="2" type="ORF">GOODEAATRI_025995</name>
</gene>
<evidence type="ECO:0000313" key="3">
    <source>
        <dbReference type="Proteomes" id="UP001476798"/>
    </source>
</evidence>
<dbReference type="InterPro" id="IPR036084">
    <property type="entry name" value="Ser_inhib-like_sf"/>
</dbReference>
<dbReference type="EMBL" id="JAHRIO010013141">
    <property type="protein sequence ID" value="MEQ2163022.1"/>
    <property type="molecule type" value="Genomic_DNA"/>
</dbReference>
<dbReference type="InterPro" id="IPR000884">
    <property type="entry name" value="TSP1_rpt"/>
</dbReference>
<accession>A0ABV0MV74</accession>
<sequence>MSAWSVWSRCSCESQRQQRYRVALTSATRGQQCTPVETQSQACSLSQCDACEAPFVYSACGAPCEKQCALMGREDMCVGVRECTPGCYCPEGLLQQNGSCVPLQECGCIYLQHQASGEPPTPITVAQGATLGTSLEGLINSTKMVSIQRRFRACLDIDSGLPVKREEENQCLGPLVEERLCPDATICRDLCHWSVWSVWTACAQPCSGGVRQRYRRPLASPAGPRCRSQQTQSQSCNTGLCPAQLVMFLEIFQTHMQNHRQD</sequence>
<dbReference type="Gene3D" id="2.20.100.10">
    <property type="entry name" value="Thrombospondin type-1 (TSP1) repeat"/>
    <property type="match status" value="1"/>
</dbReference>
<dbReference type="Gene3D" id="2.10.25.10">
    <property type="entry name" value="Laminin"/>
    <property type="match status" value="1"/>
</dbReference>
<dbReference type="InterPro" id="IPR002919">
    <property type="entry name" value="TIL_dom"/>
</dbReference>
<feature type="domain" description="TIL" evidence="1">
    <location>
        <begin position="51"/>
        <end position="106"/>
    </location>
</feature>
<evidence type="ECO:0000313" key="2">
    <source>
        <dbReference type="EMBL" id="MEQ2163022.1"/>
    </source>
</evidence>
<dbReference type="InterPro" id="IPR036383">
    <property type="entry name" value="TSP1_rpt_sf"/>
</dbReference>
<protein>
    <recommendedName>
        <fullName evidence="1">TIL domain-containing protein</fullName>
    </recommendedName>
</protein>
<dbReference type="Proteomes" id="UP001476798">
    <property type="component" value="Unassembled WGS sequence"/>
</dbReference>